<name>A0ACC1SL94_9HYPO</name>
<protein>
    <submittedName>
        <fullName evidence="1">Uncharacterized protein</fullName>
    </submittedName>
</protein>
<dbReference type="EMBL" id="JANRMS010000314">
    <property type="protein sequence ID" value="KAJ3542097.1"/>
    <property type="molecule type" value="Genomic_DNA"/>
</dbReference>
<gene>
    <name evidence="1" type="ORF">NM208_g4281</name>
</gene>
<evidence type="ECO:0000313" key="2">
    <source>
        <dbReference type="Proteomes" id="UP001148629"/>
    </source>
</evidence>
<dbReference type="Proteomes" id="UP001148629">
    <property type="component" value="Unassembled WGS sequence"/>
</dbReference>
<accession>A0ACC1SL94</accession>
<comment type="caution">
    <text evidence="1">The sequence shown here is derived from an EMBL/GenBank/DDBJ whole genome shotgun (WGS) entry which is preliminary data.</text>
</comment>
<reference evidence="1" key="1">
    <citation type="submission" date="2022-08" db="EMBL/GenBank/DDBJ databases">
        <title>Genome Sequence of Fusarium decemcellulare.</title>
        <authorList>
            <person name="Buettner E."/>
        </authorList>
    </citation>
    <scope>NUCLEOTIDE SEQUENCE</scope>
    <source>
        <strain evidence="1">Babe19</strain>
    </source>
</reference>
<evidence type="ECO:0000313" key="1">
    <source>
        <dbReference type="EMBL" id="KAJ3542097.1"/>
    </source>
</evidence>
<proteinExistence type="predicted"/>
<organism evidence="1 2">
    <name type="scientific">Fusarium decemcellulare</name>
    <dbReference type="NCBI Taxonomy" id="57161"/>
    <lineage>
        <taxon>Eukaryota</taxon>
        <taxon>Fungi</taxon>
        <taxon>Dikarya</taxon>
        <taxon>Ascomycota</taxon>
        <taxon>Pezizomycotina</taxon>
        <taxon>Sordariomycetes</taxon>
        <taxon>Hypocreomycetidae</taxon>
        <taxon>Hypocreales</taxon>
        <taxon>Nectriaceae</taxon>
        <taxon>Fusarium</taxon>
        <taxon>Fusarium decemcellulare species complex</taxon>
    </lineage>
</organism>
<keyword evidence="2" id="KW-1185">Reference proteome</keyword>
<sequence>MSSPHPTQAAFNKAIREFRAGLKDPALYSQILATTSIDQVYDLTDELQKVQGKGGHLSNLARIQRYLDRIQAYTGVIDTFVQAKPDILALIWGPIKLLIQCASTLTKSLNALLQTIEEIGDLLPEFDHAAKLFGNKRHINEALALLFQDILDFYLVALKFFGMQRLKFFYESFWPKKKEEIERVIGRMKEHIDFLRNEVRLEDIQEAYDARQFQIESFAKLDEENRKQEYAALETAMAPTFYGKKFDFLCGRVCEGTEDWLVNDVDFRKWLQVTQDSAKLIWLYGIPGAGKTYLAACAIQASIAVGYTLFLFLSHEHPDKSVISLFHSLIFQLSRKDSKLQDMVRYTNRDPLEFDLPSTVRLFTNMLRGAGPVRIVVDGLDEINEVERVHFLRQMLKVSSDCNEVRVLIGSRPEADIKALLEKTSKPIRVDNRNTASIHAFAMSQFREWSQSRYLSPEDSTEVAELIGNLAHQAQGMFLYAHLVLKSLVFLHSVSEVKQDLKVLPTSLHDAYGRIFTRINEGLPNQSVRDKARKALGWIGYSPVPLTVRELDQALAIRIGDLDQDVTGISGLSLDRLCGPIVEEVDGELHLVHFTAKEYIFSPMIKDSLDPAQCVLSLAKCCITYLSQQHHALGIDDSLFQDNVVRGVYRLHHFASNNWSLLVEYYLKMTPTAEDNTELTQLIANIDLLTTRTNEYYLESEERSDPRSLEALQSKSSNNAYELVCNELEFHRQASTRLYELEKGDWQDADPLLVRHITASFHATLDRLTCLPSGHRDRCFCEAIHHHYGRPFKCNFVGCAYQRVGFETFKERREHSKVHDRPWTCEVVNCEYHEIGFISRQMRDHHLDRAHKVDKPSESITGAAENEDEKVALLKALIQANKFVEDSAAKDVFDGLNHNDQQRVLEEAASRGTFELMELLCPDVHCGSFRMFGNPFSSLITAALSSQNRETLKWIQVASHKVLESSGGGIVGIWRMLLSSDDPEHSYQCVEHWLYRVFIEPRRLQPSCFTNCYVEATENDHLKESLLIKVWDKCGIPMPEPTKYWSRTLCVVARTTCSLKLASWLLEHGAKVNHVKAAMAGPPLLLAAKKDRLEAARLMRFLLYQGADPECTNRDPKATRRTVSTMKGPKGLHKWLGISWEELVEEARKARENNDNPLVPIE</sequence>